<organism evidence="2 3">
    <name type="scientific">Wickerhamomyces pijperi</name>
    <name type="common">Yeast</name>
    <name type="synonym">Pichia pijperi</name>
    <dbReference type="NCBI Taxonomy" id="599730"/>
    <lineage>
        <taxon>Eukaryota</taxon>
        <taxon>Fungi</taxon>
        <taxon>Dikarya</taxon>
        <taxon>Ascomycota</taxon>
        <taxon>Saccharomycotina</taxon>
        <taxon>Saccharomycetes</taxon>
        <taxon>Phaffomycetales</taxon>
        <taxon>Wickerhamomycetaceae</taxon>
        <taxon>Wickerhamomyces</taxon>
    </lineage>
</organism>
<dbReference type="Proteomes" id="UP000774326">
    <property type="component" value="Unassembled WGS sequence"/>
</dbReference>
<dbReference type="OrthoDB" id="4090463at2759"/>
<sequence length="208" mass="22872">MSSYQNISEADIQGYNDCSLLMSYTKPSLTKSSKSSRSTRKLSHHNLLNSATSLASLNISGASSKLDTPPIMSSMMPPPPSPPSTTTSTKSIDPALSSVNDTLPLKSINSGSSEITEDQLLSQLDDLKTQRTKLNEREFQHYISKIRTYIQSNAGKLNRETKSVMAKYLQSHDQGKDAKELMVYVMNNDGSSVWGLPLKKILENAQPN</sequence>
<accession>A0A9P8TPH2</accession>
<keyword evidence="3" id="KW-1185">Reference proteome</keyword>
<name>A0A9P8TPH2_WICPI</name>
<evidence type="ECO:0000313" key="3">
    <source>
        <dbReference type="Proteomes" id="UP000774326"/>
    </source>
</evidence>
<evidence type="ECO:0000256" key="1">
    <source>
        <dbReference type="SAM" id="MobiDB-lite"/>
    </source>
</evidence>
<reference evidence="2" key="2">
    <citation type="submission" date="2021-01" db="EMBL/GenBank/DDBJ databases">
        <authorList>
            <person name="Schikora-Tamarit M.A."/>
        </authorList>
    </citation>
    <scope>NUCLEOTIDE SEQUENCE</scope>
    <source>
        <strain evidence="2">CBS2887</strain>
    </source>
</reference>
<evidence type="ECO:0000313" key="2">
    <source>
        <dbReference type="EMBL" id="KAH3686209.1"/>
    </source>
</evidence>
<comment type="caution">
    <text evidence="2">The sequence shown here is derived from an EMBL/GenBank/DDBJ whole genome shotgun (WGS) entry which is preliminary data.</text>
</comment>
<dbReference type="EMBL" id="JAEUBG010001551">
    <property type="protein sequence ID" value="KAH3686209.1"/>
    <property type="molecule type" value="Genomic_DNA"/>
</dbReference>
<gene>
    <name evidence="2" type="ORF">WICPIJ_002809</name>
</gene>
<dbReference type="AlphaFoldDB" id="A0A9P8TPH2"/>
<proteinExistence type="predicted"/>
<feature type="region of interest" description="Disordered" evidence="1">
    <location>
        <begin position="65"/>
        <end position="98"/>
    </location>
</feature>
<protein>
    <submittedName>
        <fullName evidence="2">Uncharacterized protein</fullName>
    </submittedName>
</protein>
<reference evidence="2" key="1">
    <citation type="journal article" date="2021" name="Open Biol.">
        <title>Shared evolutionary footprints suggest mitochondrial oxidative damage underlies multiple complex I losses in fungi.</title>
        <authorList>
            <person name="Schikora-Tamarit M.A."/>
            <person name="Marcet-Houben M."/>
            <person name="Nosek J."/>
            <person name="Gabaldon T."/>
        </authorList>
    </citation>
    <scope>NUCLEOTIDE SEQUENCE</scope>
    <source>
        <strain evidence="2">CBS2887</strain>
    </source>
</reference>